<accession>A0A0P8B3Z0</accession>
<name>A0A0P8B3Z0_9GAMM</name>
<comment type="caution">
    <text evidence="4">The sequence shown here is derived from an EMBL/GenBank/DDBJ whole genome shotgun (WGS) entry which is preliminary data.</text>
</comment>
<protein>
    <recommendedName>
        <fullName evidence="3">PRC-barrel domain-containing protein</fullName>
    </recommendedName>
</protein>
<dbReference type="PANTHER" id="PTHR36505">
    <property type="entry name" value="BLR1072 PROTEIN"/>
    <property type="match status" value="1"/>
</dbReference>
<dbReference type="InterPro" id="IPR011033">
    <property type="entry name" value="PRC_barrel-like_sf"/>
</dbReference>
<organism evidence="4 5">
    <name type="scientific">Marinobacter excellens HL-55</name>
    <dbReference type="NCBI Taxonomy" id="1305731"/>
    <lineage>
        <taxon>Bacteria</taxon>
        <taxon>Pseudomonadati</taxon>
        <taxon>Pseudomonadota</taxon>
        <taxon>Gammaproteobacteria</taxon>
        <taxon>Pseudomonadales</taxon>
        <taxon>Marinobacteraceae</taxon>
        <taxon>Marinobacter</taxon>
    </lineage>
</organism>
<feature type="region of interest" description="Disordered" evidence="1">
    <location>
        <begin position="27"/>
        <end position="72"/>
    </location>
</feature>
<feature type="domain" description="PRC-barrel" evidence="3">
    <location>
        <begin position="85"/>
        <end position="160"/>
    </location>
</feature>
<dbReference type="EMBL" id="LJZQ01000016">
    <property type="protein sequence ID" value="KPQ28319.1"/>
    <property type="molecule type" value="Genomic_DNA"/>
</dbReference>
<evidence type="ECO:0000256" key="1">
    <source>
        <dbReference type="SAM" id="MobiDB-lite"/>
    </source>
</evidence>
<reference evidence="4 5" key="1">
    <citation type="submission" date="2015-09" db="EMBL/GenBank/DDBJ databases">
        <title>Identification and resolution of microdiversity through metagenomic sequencing of parallel consortia.</title>
        <authorList>
            <person name="Nelson W.C."/>
            <person name="Romine M.F."/>
            <person name="Lindemann S.R."/>
        </authorList>
    </citation>
    <scope>NUCLEOTIDE SEQUENCE [LARGE SCALE GENOMIC DNA]</scope>
    <source>
        <strain evidence="4">HL-55</strain>
    </source>
</reference>
<dbReference type="Proteomes" id="UP000050416">
    <property type="component" value="Unassembled WGS sequence"/>
</dbReference>
<evidence type="ECO:0000313" key="4">
    <source>
        <dbReference type="EMBL" id="KPQ28319.1"/>
    </source>
</evidence>
<dbReference type="PANTHER" id="PTHR36505:SF1">
    <property type="entry name" value="BLR1072 PROTEIN"/>
    <property type="match status" value="1"/>
</dbReference>
<feature type="compositionally biased region" description="Polar residues" evidence="1">
    <location>
        <begin position="35"/>
        <end position="44"/>
    </location>
</feature>
<dbReference type="AlphaFoldDB" id="A0A0P8B3Z0"/>
<gene>
    <name evidence="4" type="ORF">HLUCCX14_10995</name>
</gene>
<proteinExistence type="predicted"/>
<dbReference type="Gene3D" id="2.30.30.240">
    <property type="entry name" value="PRC-barrel domain"/>
    <property type="match status" value="1"/>
</dbReference>
<dbReference type="STRING" id="1305731.GCA_000934705_00911"/>
<sequence length="171" mass="18255">MKKLYSLAFYALVAPAMTLGAGSVLAEQSAERQKQGAQNYQQGADKSDPQNAADRLGQRDQAGQRGQSGMQTRSYISAVPAEGRQASELMGAEVRTADDENIGSVNDLIIDKDGQVVAIVVSVGGFLGMGEKDVAIAWDNVTQTGTADEQELLIDSTRDELSSAPEFERQD</sequence>
<evidence type="ECO:0000259" key="3">
    <source>
        <dbReference type="Pfam" id="PF05239"/>
    </source>
</evidence>
<dbReference type="OrthoDB" id="6366681at2"/>
<dbReference type="Pfam" id="PF05239">
    <property type="entry name" value="PRC"/>
    <property type="match status" value="1"/>
</dbReference>
<evidence type="ECO:0000256" key="2">
    <source>
        <dbReference type="SAM" id="SignalP"/>
    </source>
</evidence>
<dbReference type="SUPFAM" id="SSF50346">
    <property type="entry name" value="PRC-barrel domain"/>
    <property type="match status" value="1"/>
</dbReference>
<dbReference type="InterPro" id="IPR027275">
    <property type="entry name" value="PRC-brl_dom"/>
</dbReference>
<keyword evidence="2" id="KW-0732">Signal</keyword>
<feature type="signal peptide" evidence="2">
    <location>
        <begin position="1"/>
        <end position="26"/>
    </location>
</feature>
<feature type="chain" id="PRO_5006148308" description="PRC-barrel domain-containing protein" evidence="2">
    <location>
        <begin position="27"/>
        <end position="171"/>
    </location>
</feature>
<dbReference type="PATRIC" id="fig|1305731.5.peg.652"/>
<evidence type="ECO:0000313" key="5">
    <source>
        <dbReference type="Proteomes" id="UP000050416"/>
    </source>
</evidence>